<sequence length="206" mass="22009">MTTPEYRLVTIRHGETDWSAAGRHTGTTDLPLNHEGAAQAAGLAAVLDALNLQGDVTVLVSPRERAVRTAQLAGLTPTRIEPDLAEWDYGDYEGITTAKIHETVPDWTIWTHGAPGGESPEQVQARVDRVLAEASAKMTDGDVVLIGHGHLGSALTARFLQAPITFGRHLHVLPASATVLGFDARSVPQLRAFGRTGYAADAYTGR</sequence>
<proteinExistence type="predicted"/>
<organism evidence="1 2">
    <name type="scientific">Tsukamurella soli</name>
    <dbReference type="NCBI Taxonomy" id="644556"/>
    <lineage>
        <taxon>Bacteria</taxon>
        <taxon>Bacillati</taxon>
        <taxon>Actinomycetota</taxon>
        <taxon>Actinomycetes</taxon>
        <taxon>Mycobacteriales</taxon>
        <taxon>Tsukamurellaceae</taxon>
        <taxon>Tsukamurella</taxon>
    </lineage>
</organism>
<protein>
    <submittedName>
        <fullName evidence="1">Acid phosphatase</fullName>
    </submittedName>
</protein>
<dbReference type="EMBL" id="BAABFR010000067">
    <property type="protein sequence ID" value="GAA4399196.1"/>
    <property type="molecule type" value="Genomic_DNA"/>
</dbReference>
<dbReference type="PANTHER" id="PTHR48100">
    <property type="entry name" value="BROAD-SPECIFICITY PHOSPHATASE YOR283W-RELATED"/>
    <property type="match status" value="1"/>
</dbReference>
<accession>A0ABP8K2C4</accession>
<reference evidence="2" key="1">
    <citation type="journal article" date="2019" name="Int. J. Syst. Evol. Microbiol.">
        <title>The Global Catalogue of Microorganisms (GCM) 10K type strain sequencing project: providing services to taxonomists for standard genome sequencing and annotation.</title>
        <authorList>
            <consortium name="The Broad Institute Genomics Platform"/>
            <consortium name="The Broad Institute Genome Sequencing Center for Infectious Disease"/>
            <person name="Wu L."/>
            <person name="Ma J."/>
        </authorList>
    </citation>
    <scope>NUCLEOTIDE SEQUENCE [LARGE SCALE GENOMIC DNA]</scope>
    <source>
        <strain evidence="2">JCM 17688</strain>
    </source>
</reference>
<dbReference type="RefSeq" id="WP_344998593.1">
    <property type="nucleotide sequence ID" value="NZ_BAABFR010000067.1"/>
</dbReference>
<gene>
    <name evidence="1" type="ORF">GCM10023147_36250</name>
</gene>
<evidence type="ECO:0000313" key="1">
    <source>
        <dbReference type="EMBL" id="GAA4399196.1"/>
    </source>
</evidence>
<keyword evidence="2" id="KW-1185">Reference proteome</keyword>
<dbReference type="InterPro" id="IPR050275">
    <property type="entry name" value="PGM_Phosphatase"/>
</dbReference>
<dbReference type="PANTHER" id="PTHR48100:SF15">
    <property type="entry name" value="SEDOHEPTULOSE 1,7-BISPHOSPHATASE"/>
    <property type="match status" value="1"/>
</dbReference>
<dbReference type="CDD" id="cd07067">
    <property type="entry name" value="HP_PGM_like"/>
    <property type="match status" value="1"/>
</dbReference>
<dbReference type="SMART" id="SM00855">
    <property type="entry name" value="PGAM"/>
    <property type="match status" value="1"/>
</dbReference>
<dbReference type="InterPro" id="IPR029033">
    <property type="entry name" value="His_PPase_superfam"/>
</dbReference>
<name>A0ABP8K2C4_9ACTN</name>
<comment type="caution">
    <text evidence="1">The sequence shown here is derived from an EMBL/GenBank/DDBJ whole genome shotgun (WGS) entry which is preliminary data.</text>
</comment>
<dbReference type="Pfam" id="PF00300">
    <property type="entry name" value="His_Phos_1"/>
    <property type="match status" value="1"/>
</dbReference>
<evidence type="ECO:0000313" key="2">
    <source>
        <dbReference type="Proteomes" id="UP001500635"/>
    </source>
</evidence>
<dbReference type="Proteomes" id="UP001500635">
    <property type="component" value="Unassembled WGS sequence"/>
</dbReference>
<dbReference type="SUPFAM" id="SSF53254">
    <property type="entry name" value="Phosphoglycerate mutase-like"/>
    <property type="match status" value="1"/>
</dbReference>
<dbReference type="Gene3D" id="3.40.50.1240">
    <property type="entry name" value="Phosphoglycerate mutase-like"/>
    <property type="match status" value="1"/>
</dbReference>
<dbReference type="InterPro" id="IPR013078">
    <property type="entry name" value="His_Pase_superF_clade-1"/>
</dbReference>